<sequence length="428" mass="45139">MQLGLASVLLSIVLACHATPSPKCAAPGKFMTDKYFGDASASAEVIGATFITSDEPTGNFIIAADINSDGMMTLRRAIYAGGVGAHGLHDLGPDPLFSQGTIDINSEKQVLATVNAGSNTIVAFKINSDDPTDLKMLGKPVNSYGEFPVAVVINKAGDKVCALNSGAHDGVSCYTLDLEKGLIDIPNTVRPVGLNQTTPSTGTSGTVSTIAFSEDESKLFVAVKGTTPEANFDEHPGFFAVWDIQADGSLSEKYLRVPVPEGGQQPFSFTPIPGQNALLGADGGAGFYIWDLSTLDQGIPGPRSSVTPVIGRSAVCWSRYSSCTGNFYVVDGVISNITQVTLDDDLKPTSVINFPQGIFDTTLDFDIVPVNDQDHMYILAANATALRVMQLAPNEINQLQSIDLAAPSATVGLTINPNNLQGLRVFMK</sequence>
<evidence type="ECO:0000256" key="1">
    <source>
        <dbReference type="SAM" id="SignalP"/>
    </source>
</evidence>
<comment type="caution">
    <text evidence="2">The sequence shown here is derived from an EMBL/GenBank/DDBJ whole genome shotgun (WGS) entry which is preliminary data.</text>
</comment>
<dbReference type="SUPFAM" id="SSF101908">
    <property type="entry name" value="Putative isomerase YbhE"/>
    <property type="match status" value="1"/>
</dbReference>
<organism evidence="2 3">
    <name type="scientific">Agaricus bisporus var. burnettii</name>
    <dbReference type="NCBI Taxonomy" id="192524"/>
    <lineage>
        <taxon>Eukaryota</taxon>
        <taxon>Fungi</taxon>
        <taxon>Dikarya</taxon>
        <taxon>Basidiomycota</taxon>
        <taxon>Agaricomycotina</taxon>
        <taxon>Agaricomycetes</taxon>
        <taxon>Agaricomycetidae</taxon>
        <taxon>Agaricales</taxon>
        <taxon>Agaricineae</taxon>
        <taxon>Agaricaceae</taxon>
        <taxon>Agaricus</taxon>
    </lineage>
</organism>
<evidence type="ECO:0000313" key="3">
    <source>
        <dbReference type="Proteomes" id="UP000629468"/>
    </source>
</evidence>
<proteinExistence type="predicted"/>
<feature type="signal peptide" evidence="1">
    <location>
        <begin position="1"/>
        <end position="18"/>
    </location>
</feature>
<dbReference type="Gene3D" id="2.130.10.10">
    <property type="entry name" value="YVTN repeat-like/Quinoprotein amine dehydrogenase"/>
    <property type="match status" value="1"/>
</dbReference>
<protein>
    <recommendedName>
        <fullName evidence="4">Methanethiol oxidase</fullName>
    </recommendedName>
</protein>
<accession>A0A8H7F0Q3</accession>
<evidence type="ECO:0000313" key="2">
    <source>
        <dbReference type="EMBL" id="KAF7771558.1"/>
    </source>
</evidence>
<dbReference type="Proteomes" id="UP000629468">
    <property type="component" value="Unassembled WGS sequence"/>
</dbReference>
<gene>
    <name evidence="2" type="ORF">Agabi119p4_5869</name>
</gene>
<keyword evidence="1" id="KW-0732">Signal</keyword>
<dbReference type="InterPro" id="IPR015943">
    <property type="entry name" value="WD40/YVTN_repeat-like_dom_sf"/>
</dbReference>
<reference evidence="2 3" key="1">
    <citation type="journal article" name="Sci. Rep.">
        <title>Telomere-to-telomere assembled and centromere annotated genomes of the two main subspecies of the button mushroom Agaricus bisporus reveal especially polymorphic chromosome ends.</title>
        <authorList>
            <person name="Sonnenberg A.S.M."/>
            <person name="Sedaghat-Telgerd N."/>
            <person name="Lavrijssen B."/>
            <person name="Ohm R.A."/>
            <person name="Hendrickx P.M."/>
            <person name="Scholtmeijer K."/>
            <person name="Baars J.J.P."/>
            <person name="van Peer A."/>
        </authorList>
    </citation>
    <scope>NUCLEOTIDE SEQUENCE [LARGE SCALE GENOMIC DNA]</scope>
    <source>
        <strain evidence="2 3">H119_p4</strain>
    </source>
</reference>
<dbReference type="EMBL" id="JABXXO010000008">
    <property type="protein sequence ID" value="KAF7771558.1"/>
    <property type="molecule type" value="Genomic_DNA"/>
</dbReference>
<name>A0A8H7F0Q3_AGABI</name>
<dbReference type="OMA" id="TCWATIS"/>
<dbReference type="AlphaFoldDB" id="A0A8H7F0Q3"/>
<evidence type="ECO:0008006" key="4">
    <source>
        <dbReference type="Google" id="ProtNLM"/>
    </source>
</evidence>
<feature type="chain" id="PRO_5034126503" description="Methanethiol oxidase" evidence="1">
    <location>
        <begin position="19"/>
        <end position="428"/>
    </location>
</feature>